<gene>
    <name evidence="1" type="ORF">METZ01_LOCUS101546</name>
</gene>
<dbReference type="AlphaFoldDB" id="A0A381W893"/>
<evidence type="ECO:0000313" key="1">
    <source>
        <dbReference type="EMBL" id="SVA48692.1"/>
    </source>
</evidence>
<protein>
    <submittedName>
        <fullName evidence="1">Uncharacterized protein</fullName>
    </submittedName>
</protein>
<proteinExistence type="predicted"/>
<name>A0A381W893_9ZZZZ</name>
<dbReference type="EMBL" id="UINC01010993">
    <property type="protein sequence ID" value="SVA48692.1"/>
    <property type="molecule type" value="Genomic_DNA"/>
</dbReference>
<organism evidence="1">
    <name type="scientific">marine metagenome</name>
    <dbReference type="NCBI Taxonomy" id="408172"/>
    <lineage>
        <taxon>unclassified sequences</taxon>
        <taxon>metagenomes</taxon>
        <taxon>ecological metagenomes</taxon>
    </lineage>
</organism>
<accession>A0A381W893</accession>
<sequence length="112" mass="13467">MELLQSHIVPYVGWRPYLTFNVVVVTHEFSTTQYLYRLPKLKLRYDKIWELYKKGWTPTKIHRYLEENGYKVSKYPSSTNNTIKSRIKKEKVLNQPVKVDTFVDFGLEMIHI</sequence>
<reference evidence="1" key="1">
    <citation type="submission" date="2018-05" db="EMBL/GenBank/DDBJ databases">
        <authorList>
            <person name="Lanie J.A."/>
            <person name="Ng W.-L."/>
            <person name="Kazmierczak K.M."/>
            <person name="Andrzejewski T.M."/>
            <person name="Davidsen T.M."/>
            <person name="Wayne K.J."/>
            <person name="Tettelin H."/>
            <person name="Glass J.I."/>
            <person name="Rusch D."/>
            <person name="Podicherti R."/>
            <person name="Tsui H.-C.T."/>
            <person name="Winkler M.E."/>
        </authorList>
    </citation>
    <scope>NUCLEOTIDE SEQUENCE</scope>
</reference>